<proteinExistence type="predicted"/>
<keyword evidence="3" id="KW-1185">Reference proteome</keyword>
<dbReference type="InterPro" id="IPR019201">
    <property type="entry name" value="DUF2065"/>
</dbReference>
<keyword evidence="1" id="KW-0812">Transmembrane</keyword>
<dbReference type="Pfam" id="PF09838">
    <property type="entry name" value="DUF2065"/>
    <property type="match status" value="1"/>
</dbReference>
<sequence>MADALWLAAGLALLLEGLLPFLAPGLWREVFAQLVRLEDRQIRLVGAVCLGLGLILLWWR</sequence>
<dbReference type="EMBL" id="JAAGOH010000005">
    <property type="protein sequence ID" value="NDY90697.1"/>
    <property type="molecule type" value="Genomic_DNA"/>
</dbReference>
<protein>
    <submittedName>
        <fullName evidence="2">DUF2065 family protein</fullName>
    </submittedName>
</protein>
<feature type="transmembrane region" description="Helical" evidence="1">
    <location>
        <begin position="42"/>
        <end position="59"/>
    </location>
</feature>
<dbReference type="PANTHER" id="PTHR38602:SF1">
    <property type="entry name" value="INNER MEMBRANE PROTEIN"/>
    <property type="match status" value="1"/>
</dbReference>
<reference evidence="2 3" key="1">
    <citation type="submission" date="2020-02" db="EMBL/GenBank/DDBJ databases">
        <title>Ideonella bacterium strain TBM-1.</title>
        <authorList>
            <person name="Chen W.-M."/>
        </authorList>
    </citation>
    <scope>NUCLEOTIDE SEQUENCE [LARGE SCALE GENOMIC DNA]</scope>
    <source>
        <strain evidence="2 3">TBM-1</strain>
    </source>
</reference>
<dbReference type="PANTHER" id="PTHR38602">
    <property type="entry name" value="INNER MEMBRANE PROTEIN-RELATED"/>
    <property type="match status" value="1"/>
</dbReference>
<keyword evidence="1" id="KW-0472">Membrane</keyword>
<accession>A0A7C9PFL2</accession>
<organism evidence="2 3">
    <name type="scientific">Ideonella livida</name>
    <dbReference type="NCBI Taxonomy" id="2707176"/>
    <lineage>
        <taxon>Bacteria</taxon>
        <taxon>Pseudomonadati</taxon>
        <taxon>Pseudomonadota</taxon>
        <taxon>Betaproteobacteria</taxon>
        <taxon>Burkholderiales</taxon>
        <taxon>Sphaerotilaceae</taxon>
        <taxon>Ideonella</taxon>
    </lineage>
</organism>
<dbReference type="RefSeq" id="WP_163456559.1">
    <property type="nucleotide sequence ID" value="NZ_JAAGOH010000005.1"/>
</dbReference>
<evidence type="ECO:0000313" key="3">
    <source>
        <dbReference type="Proteomes" id="UP000484255"/>
    </source>
</evidence>
<dbReference type="Proteomes" id="UP000484255">
    <property type="component" value="Unassembled WGS sequence"/>
</dbReference>
<evidence type="ECO:0000256" key="1">
    <source>
        <dbReference type="SAM" id="Phobius"/>
    </source>
</evidence>
<dbReference type="AlphaFoldDB" id="A0A7C9PFL2"/>
<name>A0A7C9PFL2_9BURK</name>
<gene>
    <name evidence="2" type="ORF">G3A44_05730</name>
</gene>
<comment type="caution">
    <text evidence="2">The sequence shown here is derived from an EMBL/GenBank/DDBJ whole genome shotgun (WGS) entry which is preliminary data.</text>
</comment>
<evidence type="ECO:0000313" key="2">
    <source>
        <dbReference type="EMBL" id="NDY90697.1"/>
    </source>
</evidence>
<keyword evidence="1" id="KW-1133">Transmembrane helix</keyword>